<dbReference type="Gene3D" id="2.40.440.10">
    <property type="entry name" value="L,D-transpeptidase catalytic domain-like"/>
    <property type="match status" value="1"/>
</dbReference>
<sequence>MTERNTAAHILLEARRARAAVRRPAGGARLLLWLLVTGLALVAATVRADPLNEALRERVELLRRGRAIAVAGGLVSADGAVTRLYEARGFRPAWTSPERRQALLRAVEASADDGLEPADYQNAALRAAAAAPADDARTIADRDLLFTAALLRLAAHVHTGKVDPARLDPDWGFARRTDGDDLAALEALVDAPDLAQALRQWAPRLDAYVGLRTALARYRRIAADGGWPSLPDGPTLRPDTVDARVAILRDRLAITDDAPTVAGPDAERFDAALREALVRFQRRHGLETDGLAGRRTRAALNVDVRRRIDQIRVNLERLRWLAPELAGDQLQVDVAAFAASLRLDGHVVWSSRAIVGRPDRPTPSFGATLRYLVLNPEWVVPPTILRQDMLPRIIAQPAYLAEHALHLEDFAGQPVDPQSIEWARYRHDGFPFQLVQPPGPDNPVGRIKFVFPNPYSVYLHDTPAKALFDKPERAFSSGCIRLQRPLELALALLDDPIRWPTEALEAAITTGQTRTLTVPRQVPVRVLYLTATANADGQVDFRRDIYARDPAVLAALQRPIATPTHGHR</sequence>
<dbReference type="InterPro" id="IPR036365">
    <property type="entry name" value="PGBD-like_sf"/>
</dbReference>
<dbReference type="InterPro" id="IPR052905">
    <property type="entry name" value="LD-transpeptidase_YkuD-like"/>
</dbReference>
<reference evidence="9 10" key="1">
    <citation type="submission" date="2020-02" db="EMBL/GenBank/DDBJ databases">
        <title>Nitrogenibacter mangrovi gen. nov., sp. nov. isolated from mangrove sediment, a denitrifying betaproteobacterium.</title>
        <authorList>
            <person name="Liao H."/>
            <person name="Tian Y."/>
        </authorList>
    </citation>
    <scope>NUCLEOTIDE SEQUENCE [LARGE SCALE GENOMIC DNA]</scope>
    <source>
        <strain evidence="9 10">M9-3-2</strain>
    </source>
</reference>
<dbReference type="GO" id="GO:0009252">
    <property type="term" value="P:peptidoglycan biosynthetic process"/>
    <property type="evidence" value="ECO:0007669"/>
    <property type="project" value="UniProtKB-UniPathway"/>
</dbReference>
<dbReference type="SUPFAM" id="SSF47090">
    <property type="entry name" value="PGBD-like"/>
    <property type="match status" value="1"/>
</dbReference>
<dbReference type="GO" id="GO:0004180">
    <property type="term" value="F:carboxypeptidase activity"/>
    <property type="evidence" value="ECO:0007669"/>
    <property type="project" value="UniProtKB-ARBA"/>
</dbReference>
<evidence type="ECO:0000256" key="7">
    <source>
        <dbReference type="PROSITE-ProRule" id="PRU01373"/>
    </source>
</evidence>
<protein>
    <submittedName>
        <fullName evidence="9">L,D-transpeptidase family protein</fullName>
    </submittedName>
</protein>
<accession>A0A6C1B0C1</accession>
<dbReference type="GO" id="GO:0071555">
    <property type="term" value="P:cell wall organization"/>
    <property type="evidence" value="ECO:0007669"/>
    <property type="project" value="UniProtKB-UniRule"/>
</dbReference>
<feature type="active site" description="Proton donor/acceptor" evidence="7">
    <location>
        <position position="460"/>
    </location>
</feature>
<dbReference type="Gene3D" id="1.10.101.10">
    <property type="entry name" value="PGBD-like superfamily/PGBD"/>
    <property type="match status" value="1"/>
</dbReference>
<dbReference type="SUPFAM" id="SSF141523">
    <property type="entry name" value="L,D-transpeptidase catalytic domain-like"/>
    <property type="match status" value="1"/>
</dbReference>
<evidence type="ECO:0000256" key="1">
    <source>
        <dbReference type="ARBA" id="ARBA00004752"/>
    </source>
</evidence>
<dbReference type="PANTHER" id="PTHR41533:SF2">
    <property type="entry name" value="BLR7131 PROTEIN"/>
    <property type="match status" value="1"/>
</dbReference>
<dbReference type="InterPro" id="IPR036366">
    <property type="entry name" value="PGBDSf"/>
</dbReference>
<evidence type="ECO:0000256" key="6">
    <source>
        <dbReference type="ARBA" id="ARBA00023316"/>
    </source>
</evidence>
<keyword evidence="4 7" id="KW-0133">Cell shape</keyword>
<keyword evidence="3" id="KW-0808">Transferase</keyword>
<dbReference type="KEGG" id="azq:G3580_03730"/>
<dbReference type="InterPro" id="IPR038063">
    <property type="entry name" value="Transpep_catalytic_dom"/>
</dbReference>
<dbReference type="Pfam" id="PF20142">
    <property type="entry name" value="Scaffold"/>
    <property type="match status" value="1"/>
</dbReference>
<dbReference type="GO" id="GO:0008360">
    <property type="term" value="P:regulation of cell shape"/>
    <property type="evidence" value="ECO:0007669"/>
    <property type="project" value="UniProtKB-UniRule"/>
</dbReference>
<organism evidence="9 10">
    <name type="scientific">Nitrogeniibacter mangrovi</name>
    <dbReference type="NCBI Taxonomy" id="2016596"/>
    <lineage>
        <taxon>Bacteria</taxon>
        <taxon>Pseudomonadati</taxon>
        <taxon>Pseudomonadota</taxon>
        <taxon>Betaproteobacteria</taxon>
        <taxon>Rhodocyclales</taxon>
        <taxon>Zoogloeaceae</taxon>
        <taxon>Nitrogeniibacter</taxon>
    </lineage>
</organism>
<evidence type="ECO:0000313" key="9">
    <source>
        <dbReference type="EMBL" id="QID16823.1"/>
    </source>
</evidence>
<dbReference type="RefSeq" id="WP_173763991.1">
    <property type="nucleotide sequence ID" value="NZ_CP048836.1"/>
</dbReference>
<dbReference type="InterPro" id="IPR002477">
    <property type="entry name" value="Peptidoglycan-bd-like"/>
</dbReference>
<comment type="similarity">
    <text evidence="2">Belongs to the YkuD family.</text>
</comment>
<comment type="pathway">
    <text evidence="1 7">Cell wall biogenesis; peptidoglycan biosynthesis.</text>
</comment>
<dbReference type="InterPro" id="IPR005490">
    <property type="entry name" value="LD_TPept_cat_dom"/>
</dbReference>
<dbReference type="PROSITE" id="PS52029">
    <property type="entry name" value="LD_TPASE"/>
    <property type="match status" value="1"/>
</dbReference>
<dbReference type="GO" id="GO:0016740">
    <property type="term" value="F:transferase activity"/>
    <property type="evidence" value="ECO:0007669"/>
    <property type="project" value="UniProtKB-KW"/>
</dbReference>
<dbReference type="EMBL" id="CP048836">
    <property type="protein sequence ID" value="QID16823.1"/>
    <property type="molecule type" value="Genomic_DNA"/>
</dbReference>
<evidence type="ECO:0000256" key="4">
    <source>
        <dbReference type="ARBA" id="ARBA00022960"/>
    </source>
</evidence>
<feature type="domain" description="L,D-TPase catalytic" evidence="8">
    <location>
        <begin position="328"/>
        <end position="509"/>
    </location>
</feature>
<keyword evidence="10" id="KW-1185">Reference proteome</keyword>
<evidence type="ECO:0000259" key="8">
    <source>
        <dbReference type="PROSITE" id="PS52029"/>
    </source>
</evidence>
<evidence type="ECO:0000256" key="2">
    <source>
        <dbReference type="ARBA" id="ARBA00005992"/>
    </source>
</evidence>
<evidence type="ECO:0000256" key="3">
    <source>
        <dbReference type="ARBA" id="ARBA00022679"/>
    </source>
</evidence>
<keyword evidence="5 7" id="KW-0573">Peptidoglycan synthesis</keyword>
<feature type="active site" description="Nucleophile" evidence="7">
    <location>
        <position position="479"/>
    </location>
</feature>
<name>A0A6C1B0C1_9RHOO</name>
<dbReference type="UniPathway" id="UPA00219"/>
<dbReference type="CDD" id="cd16913">
    <property type="entry name" value="YkuD_like"/>
    <property type="match status" value="1"/>
</dbReference>
<dbReference type="Pfam" id="PF01471">
    <property type="entry name" value="PG_binding_1"/>
    <property type="match status" value="1"/>
</dbReference>
<keyword evidence="6 7" id="KW-0961">Cell wall biogenesis/degradation</keyword>
<gene>
    <name evidence="9" type="ORF">G3580_03730</name>
</gene>
<dbReference type="Proteomes" id="UP000501991">
    <property type="component" value="Chromosome"/>
</dbReference>
<dbReference type="AlphaFoldDB" id="A0A6C1B0C1"/>
<proteinExistence type="inferred from homology"/>
<evidence type="ECO:0000313" key="10">
    <source>
        <dbReference type="Proteomes" id="UP000501991"/>
    </source>
</evidence>
<dbReference type="InterPro" id="IPR045380">
    <property type="entry name" value="LD_TPept_scaffold_dom"/>
</dbReference>
<dbReference type="Pfam" id="PF03734">
    <property type="entry name" value="YkuD"/>
    <property type="match status" value="1"/>
</dbReference>
<evidence type="ECO:0000256" key="5">
    <source>
        <dbReference type="ARBA" id="ARBA00022984"/>
    </source>
</evidence>
<dbReference type="PANTHER" id="PTHR41533">
    <property type="entry name" value="L,D-TRANSPEPTIDASE HI_1667-RELATED"/>
    <property type="match status" value="1"/>
</dbReference>